<reference evidence="3 4" key="1">
    <citation type="submission" date="2015-08" db="EMBL/GenBank/DDBJ databases">
        <title>The genome of the Asian arowana (Scleropages formosus).</title>
        <authorList>
            <person name="Tan M.H."/>
            <person name="Gan H.M."/>
            <person name="Croft L.J."/>
            <person name="Austin C.M."/>
        </authorList>
    </citation>
    <scope>NUCLEOTIDE SEQUENCE [LARGE SCALE GENOMIC DNA]</scope>
    <source>
        <strain evidence="3">Aro1</strain>
    </source>
</reference>
<proteinExistence type="predicted"/>
<keyword evidence="1" id="KW-1015">Disulfide bond</keyword>
<dbReference type="PANTHER" id="PTHR45889">
    <property type="entry name" value="IG-LIKE DOMAIN-CONTAINING PROTEIN"/>
    <property type="match status" value="1"/>
</dbReference>
<evidence type="ECO:0000313" key="4">
    <source>
        <dbReference type="Proteomes" id="UP000034805"/>
    </source>
</evidence>
<evidence type="ECO:0000256" key="1">
    <source>
        <dbReference type="ARBA" id="ARBA00023157"/>
    </source>
</evidence>
<dbReference type="GO" id="GO:0042734">
    <property type="term" value="C:presynaptic membrane"/>
    <property type="evidence" value="ECO:0007669"/>
    <property type="project" value="TreeGrafter"/>
</dbReference>
<gene>
    <name evidence="3" type="ORF">Z043_101940</name>
</gene>
<evidence type="ECO:0000313" key="3">
    <source>
        <dbReference type="EMBL" id="KPP78541.1"/>
    </source>
</evidence>
<name>A0A0P7XTH1_SCLFO</name>
<evidence type="ECO:0000259" key="2">
    <source>
        <dbReference type="PROSITE" id="PS50835"/>
    </source>
</evidence>
<dbReference type="Proteomes" id="UP000034805">
    <property type="component" value="Unassembled WGS sequence"/>
</dbReference>
<dbReference type="SUPFAM" id="SSF48726">
    <property type="entry name" value="Immunoglobulin"/>
    <property type="match status" value="1"/>
</dbReference>
<dbReference type="InterPro" id="IPR013783">
    <property type="entry name" value="Ig-like_fold"/>
</dbReference>
<feature type="non-terminal residue" evidence="3">
    <location>
        <position position="132"/>
    </location>
</feature>
<dbReference type="AlphaFoldDB" id="A0A0P7XTH1"/>
<sequence>MPDLVEEDPEDRTFQVSSKLELQVTQADNDAPVACVVEHPSLAPGNKRTEQRLSVQCKSAPRRRCRRTRLPWDARPTSYEWEKKDGELPPLTKVDGSFLRFELLNKSDNGVYLCQANNGIGQGQGEYTLLVQ</sequence>
<dbReference type="GO" id="GO:0007156">
    <property type="term" value="P:homophilic cell adhesion via plasma membrane adhesion molecules"/>
    <property type="evidence" value="ECO:0007669"/>
    <property type="project" value="TreeGrafter"/>
</dbReference>
<organism evidence="3 4">
    <name type="scientific">Scleropages formosus</name>
    <name type="common">Asian bonytongue</name>
    <name type="synonym">Osteoglossum formosum</name>
    <dbReference type="NCBI Taxonomy" id="113540"/>
    <lineage>
        <taxon>Eukaryota</taxon>
        <taxon>Metazoa</taxon>
        <taxon>Chordata</taxon>
        <taxon>Craniata</taxon>
        <taxon>Vertebrata</taxon>
        <taxon>Euteleostomi</taxon>
        <taxon>Actinopterygii</taxon>
        <taxon>Neopterygii</taxon>
        <taxon>Teleostei</taxon>
        <taxon>Osteoglossocephala</taxon>
        <taxon>Osteoglossomorpha</taxon>
        <taxon>Osteoglossiformes</taxon>
        <taxon>Osteoglossidae</taxon>
        <taxon>Scleropages</taxon>
    </lineage>
</organism>
<dbReference type="PANTHER" id="PTHR45889:SF5">
    <property type="entry name" value="CELL ADHESION MOLECULE 3"/>
    <property type="match status" value="1"/>
</dbReference>
<dbReference type="InterPro" id="IPR007110">
    <property type="entry name" value="Ig-like_dom"/>
</dbReference>
<dbReference type="Pfam" id="PF08205">
    <property type="entry name" value="C2-set_2"/>
    <property type="match status" value="1"/>
</dbReference>
<comment type="caution">
    <text evidence="3">The sequence shown here is derived from an EMBL/GenBank/DDBJ whole genome shotgun (WGS) entry which is preliminary data.</text>
</comment>
<dbReference type="InterPro" id="IPR036179">
    <property type="entry name" value="Ig-like_dom_sf"/>
</dbReference>
<dbReference type="PROSITE" id="PS50835">
    <property type="entry name" value="IG_LIKE"/>
    <property type="match status" value="1"/>
</dbReference>
<dbReference type="Gene3D" id="2.60.40.10">
    <property type="entry name" value="Immunoglobulins"/>
    <property type="match status" value="2"/>
</dbReference>
<protein>
    <recommendedName>
        <fullName evidence="2">Ig-like domain-containing protein</fullName>
    </recommendedName>
</protein>
<dbReference type="EMBL" id="JARO02000439">
    <property type="protein sequence ID" value="KPP78541.1"/>
    <property type="molecule type" value="Genomic_DNA"/>
</dbReference>
<feature type="domain" description="Ig-like" evidence="2">
    <location>
        <begin position="32"/>
        <end position="132"/>
    </location>
</feature>
<dbReference type="InterPro" id="IPR013162">
    <property type="entry name" value="CD80_C2-set"/>
</dbReference>
<accession>A0A0P7XTH1</accession>